<dbReference type="EMBL" id="VLPL01000002">
    <property type="protein sequence ID" value="TSJ46586.1"/>
    <property type="molecule type" value="Genomic_DNA"/>
</dbReference>
<dbReference type="GO" id="GO:0004252">
    <property type="term" value="F:serine-type endopeptidase activity"/>
    <property type="evidence" value="ECO:0007669"/>
    <property type="project" value="TreeGrafter"/>
</dbReference>
<dbReference type="InterPro" id="IPR001375">
    <property type="entry name" value="Peptidase_S9_cat"/>
</dbReference>
<evidence type="ECO:0000313" key="3">
    <source>
        <dbReference type="EMBL" id="TSJ46586.1"/>
    </source>
</evidence>
<dbReference type="SUPFAM" id="SSF53474">
    <property type="entry name" value="alpha/beta-Hydrolases"/>
    <property type="match status" value="1"/>
</dbReference>
<dbReference type="PANTHER" id="PTHR42776">
    <property type="entry name" value="SERINE PEPTIDASE S9 FAMILY MEMBER"/>
    <property type="match status" value="1"/>
</dbReference>
<accession>A0A556N303</accession>
<organism evidence="3 4">
    <name type="scientific">Fluviicola chungangensis</name>
    <dbReference type="NCBI Taxonomy" id="2597671"/>
    <lineage>
        <taxon>Bacteria</taxon>
        <taxon>Pseudomonadati</taxon>
        <taxon>Bacteroidota</taxon>
        <taxon>Flavobacteriia</taxon>
        <taxon>Flavobacteriales</taxon>
        <taxon>Crocinitomicaceae</taxon>
        <taxon>Fluviicola</taxon>
    </lineage>
</organism>
<dbReference type="PANTHER" id="PTHR42776:SF4">
    <property type="entry name" value="ACYLAMINO-ACID-RELEASING ENZYME"/>
    <property type="match status" value="1"/>
</dbReference>
<reference evidence="3 4" key="1">
    <citation type="submission" date="2019-07" db="EMBL/GenBank/DDBJ databases">
        <authorList>
            <person name="Huq M.A."/>
        </authorList>
    </citation>
    <scope>NUCLEOTIDE SEQUENCE [LARGE SCALE GENOMIC DNA]</scope>
    <source>
        <strain evidence="3 4">MAH-3</strain>
    </source>
</reference>
<protein>
    <submittedName>
        <fullName evidence="3">S9 family peptidase</fullName>
    </submittedName>
</protein>
<sequence>MKAAVGFSVLASVFLGLHAFGQKKILGPEVYDSWNRVGDVQLSQDGKFSVYSVKPYRGDGFLYLVNLETGKKDSVARGYEPKFDENGSFVVFKIHPGFDTLRKVELAKVNKEKWPKDSLAIWFTADASVRKYGQVKEFKLAEKGDALGFLAPKNEWPKGYLSKSEAKKEAKHEKKKGKIKTDGKLLTLIDPVSKEKKCFKNVTQFEMSKDGKYAVFIQQEKFKKDSVRLGIYDFTKKEVWNDHKRVNEYAGINFSGKDPMLLGMATIDTASDKRWSLFMIHPETKVFRPLIDTSAEFVNEEVLSSNFKPYLNNNDTDVFFGVADRPEKPFKDTLLETEKSKVDIWHWKDKRLQPQQLVELKRDQTRTNLAVYHLNSGEMAVLGNDSLHLHSSERHAQQVMLASCDELYRYETWNTMNPTNYYLVRVSDGKISTLREKVYTRGYLSPGGKQFVFWNHLTKQYYLMDTDSQVEECITCGWKGNFFEDKNGMIEEDEPRGIIGWGPDDSNLFVQAEKDILSYETASKRLHSLTDPLRISDQDTNYQYTLFNLNSDSLRFYPENTILTRFNKTSKMMEVYRIKGPFGNGSFELISGSGHEYFNFVKAKKAERIIFNRSSNSDFPDLFATTQPGAEISRISFANPQQCQYNWSTVELIKWNSYSGIPLEGLIYKPENFDANQEYPLLVYYYEMYSDEIHNHYAPKPTASIIYPTEYASAGYVVFIPNIRYTAGHPANSAYDCILSGTDAVLKKYSNIDPKRMGLQGQSWGGYQTAQLITMTDRFAAAMAGAPVGNMFSAYGGIRWGSGYSRQFQYEHSQSRIGKTIWDSPELYVENSPIFGLPKVKTPLLIMHNDEDGAVPWYQGIELYTGLRRLQKPVWLLNYNGDDHNLMKPANRMDLSIRMRQFFDYYLLNKPEPLWLKEGIPAIQKGKNYKYELTE</sequence>
<gene>
    <name evidence="3" type="ORF">FO442_05355</name>
</gene>
<evidence type="ECO:0000313" key="4">
    <source>
        <dbReference type="Proteomes" id="UP000316008"/>
    </source>
</evidence>
<dbReference type="Pfam" id="PF00326">
    <property type="entry name" value="Peptidase_S9"/>
    <property type="match status" value="1"/>
</dbReference>
<keyword evidence="1" id="KW-0378">Hydrolase</keyword>
<dbReference type="OrthoDB" id="9812921at2"/>
<dbReference type="InterPro" id="IPR029058">
    <property type="entry name" value="AB_hydrolase_fold"/>
</dbReference>
<dbReference type="Proteomes" id="UP000316008">
    <property type="component" value="Unassembled WGS sequence"/>
</dbReference>
<evidence type="ECO:0000256" key="1">
    <source>
        <dbReference type="ARBA" id="ARBA00022801"/>
    </source>
</evidence>
<dbReference type="GO" id="GO:0006508">
    <property type="term" value="P:proteolysis"/>
    <property type="evidence" value="ECO:0007669"/>
    <property type="project" value="InterPro"/>
</dbReference>
<dbReference type="SUPFAM" id="SSF82171">
    <property type="entry name" value="DPP6 N-terminal domain-like"/>
    <property type="match status" value="1"/>
</dbReference>
<proteinExistence type="predicted"/>
<dbReference type="RefSeq" id="WP_144332123.1">
    <property type="nucleotide sequence ID" value="NZ_VLPL01000002.1"/>
</dbReference>
<comment type="caution">
    <text evidence="3">The sequence shown here is derived from an EMBL/GenBank/DDBJ whole genome shotgun (WGS) entry which is preliminary data.</text>
</comment>
<feature type="domain" description="Peptidase S9 prolyl oligopeptidase catalytic" evidence="2">
    <location>
        <begin position="713"/>
        <end position="907"/>
    </location>
</feature>
<dbReference type="Gene3D" id="3.40.50.1820">
    <property type="entry name" value="alpha/beta hydrolase"/>
    <property type="match status" value="1"/>
</dbReference>
<keyword evidence="4" id="KW-1185">Reference proteome</keyword>
<evidence type="ECO:0000259" key="2">
    <source>
        <dbReference type="Pfam" id="PF00326"/>
    </source>
</evidence>
<name>A0A556N303_9FLAO</name>
<dbReference type="AlphaFoldDB" id="A0A556N303"/>